<dbReference type="GO" id="GO:0008742">
    <property type="term" value="F:L-ribulose-phosphate 4-epimerase activity"/>
    <property type="evidence" value="ECO:0007669"/>
    <property type="project" value="UniProtKB-EC"/>
</dbReference>
<evidence type="ECO:0000256" key="8">
    <source>
        <dbReference type="ARBA" id="ARBA00023277"/>
    </source>
</evidence>
<evidence type="ECO:0000256" key="7">
    <source>
        <dbReference type="ARBA" id="ARBA00023235"/>
    </source>
</evidence>
<dbReference type="AlphaFoldDB" id="A0A081BS42"/>
<dbReference type="NCBIfam" id="NF006047">
    <property type="entry name" value="PRK08193.1"/>
    <property type="match status" value="1"/>
</dbReference>
<accession>A0A081BS42</accession>
<dbReference type="NCBIfam" id="NF009003">
    <property type="entry name" value="PRK12348.1"/>
    <property type="match status" value="1"/>
</dbReference>
<keyword evidence="11" id="KW-1185">Reference proteome</keyword>
<keyword evidence="7" id="KW-0413">Isomerase</keyword>
<evidence type="ECO:0000256" key="4">
    <source>
        <dbReference type="ARBA" id="ARBA00013186"/>
    </source>
</evidence>
<comment type="similarity">
    <text evidence="3">Belongs to the aldolase class II family. AraD/FucA subfamily.</text>
</comment>
<evidence type="ECO:0000256" key="2">
    <source>
        <dbReference type="ARBA" id="ARBA00001947"/>
    </source>
</evidence>
<comment type="catalytic activity">
    <reaction evidence="1">
        <text>L-ribulose 5-phosphate = D-xylulose 5-phosphate</text>
        <dbReference type="Rhea" id="RHEA:22368"/>
        <dbReference type="ChEBI" id="CHEBI:57737"/>
        <dbReference type="ChEBI" id="CHEBI:58226"/>
        <dbReference type="EC" id="5.1.3.4"/>
    </reaction>
</comment>
<evidence type="ECO:0000259" key="9">
    <source>
        <dbReference type="SMART" id="SM01007"/>
    </source>
</evidence>
<dbReference type="EMBL" id="DF820460">
    <property type="protein sequence ID" value="GAK54223.1"/>
    <property type="molecule type" value="Genomic_DNA"/>
</dbReference>
<evidence type="ECO:0000256" key="5">
    <source>
        <dbReference type="ARBA" id="ARBA00022723"/>
    </source>
</evidence>
<evidence type="ECO:0000313" key="11">
    <source>
        <dbReference type="Proteomes" id="UP000030700"/>
    </source>
</evidence>
<dbReference type="InterPro" id="IPR050197">
    <property type="entry name" value="Aldolase_class_II_sugar_metab"/>
</dbReference>
<evidence type="ECO:0000256" key="6">
    <source>
        <dbReference type="ARBA" id="ARBA00022833"/>
    </source>
</evidence>
<dbReference type="SUPFAM" id="SSF53639">
    <property type="entry name" value="AraD/HMP-PK domain-like"/>
    <property type="match status" value="1"/>
</dbReference>
<dbReference type="GO" id="GO:0046872">
    <property type="term" value="F:metal ion binding"/>
    <property type="evidence" value="ECO:0007669"/>
    <property type="project" value="UniProtKB-KW"/>
</dbReference>
<name>A0A081BS42_9BACT</name>
<dbReference type="GO" id="GO:0005829">
    <property type="term" value="C:cytosol"/>
    <property type="evidence" value="ECO:0007669"/>
    <property type="project" value="TreeGrafter"/>
</dbReference>
<comment type="cofactor">
    <cofactor evidence="2">
        <name>Zn(2+)</name>
        <dbReference type="ChEBI" id="CHEBI:29105"/>
    </cofactor>
</comment>
<dbReference type="Proteomes" id="UP000030700">
    <property type="component" value="Unassembled WGS sequence"/>
</dbReference>
<dbReference type="FunFam" id="3.40.225.10:FF:000001">
    <property type="entry name" value="L-ribulose-5-phosphate 4-epimerase UlaF"/>
    <property type="match status" value="1"/>
</dbReference>
<dbReference type="Pfam" id="PF00596">
    <property type="entry name" value="Aldolase_II"/>
    <property type="match status" value="1"/>
</dbReference>
<protein>
    <recommendedName>
        <fullName evidence="4">L-ribulose-5-phosphate 4-epimerase</fullName>
        <ecNumber evidence="4">5.1.3.4</ecNumber>
    </recommendedName>
</protein>
<dbReference type="SMART" id="SM01007">
    <property type="entry name" value="Aldolase_II"/>
    <property type="match status" value="1"/>
</dbReference>
<evidence type="ECO:0000256" key="3">
    <source>
        <dbReference type="ARBA" id="ARBA00010037"/>
    </source>
</evidence>
<dbReference type="Gene3D" id="3.40.225.10">
    <property type="entry name" value="Class II aldolase/adducin N-terminal domain"/>
    <property type="match status" value="1"/>
</dbReference>
<proteinExistence type="inferred from homology"/>
<sequence length="230" mass="25525">MTLNELKEQVCHANLELVKYQLVTLTWGNVSGIDRERGLVAIKPSGVSYDIMRPEHIVVIDLDGKRVEGTLNPSSDTPTHLALYKAFEKIGGITHTHSEHAVMFAQAGREIPCFGTTHADHFYGAIPLTRYLTEQEVEEDYEGNTGTVIIERFAGINPLEMPAVLVAGHAPFAWGKTPEDSVKNSLVLEKVAQMALGTLQLRPENPPLPAYVLQKHYLRKHGPNAYYGQK</sequence>
<dbReference type="HOGENOM" id="CLU_006033_5_0_0"/>
<dbReference type="STRING" id="1499966.U14_05502"/>
<dbReference type="PANTHER" id="PTHR22789">
    <property type="entry name" value="FUCULOSE PHOSPHATE ALDOLASE"/>
    <property type="match status" value="1"/>
</dbReference>
<dbReference type="EC" id="5.1.3.4" evidence="4"/>
<gene>
    <name evidence="10" type="ORF">U14_05502</name>
</gene>
<evidence type="ECO:0000256" key="1">
    <source>
        <dbReference type="ARBA" id="ARBA00001726"/>
    </source>
</evidence>
<dbReference type="GO" id="GO:0016832">
    <property type="term" value="F:aldehyde-lyase activity"/>
    <property type="evidence" value="ECO:0007669"/>
    <property type="project" value="TreeGrafter"/>
</dbReference>
<dbReference type="GO" id="GO:0019323">
    <property type="term" value="P:pentose catabolic process"/>
    <property type="evidence" value="ECO:0007669"/>
    <property type="project" value="TreeGrafter"/>
</dbReference>
<reference evidence="10" key="1">
    <citation type="journal article" date="2015" name="PeerJ">
        <title>First genomic representation of candidate bacterial phylum KSB3 points to enhanced environmental sensing as a trigger of wastewater bulking.</title>
        <authorList>
            <person name="Sekiguchi Y."/>
            <person name="Ohashi A."/>
            <person name="Parks D.H."/>
            <person name="Yamauchi T."/>
            <person name="Tyson G.W."/>
            <person name="Hugenholtz P."/>
        </authorList>
    </citation>
    <scope>NUCLEOTIDE SEQUENCE [LARGE SCALE GENOMIC DNA]</scope>
</reference>
<organism evidence="10">
    <name type="scientific">Candidatus Moduliflexus flocculans</name>
    <dbReference type="NCBI Taxonomy" id="1499966"/>
    <lineage>
        <taxon>Bacteria</taxon>
        <taxon>Candidatus Moduliflexota</taxon>
        <taxon>Candidatus Moduliflexia</taxon>
        <taxon>Candidatus Moduliflexales</taxon>
        <taxon>Candidatus Moduliflexaceae</taxon>
    </lineage>
</organism>
<keyword evidence="6" id="KW-0862">Zinc</keyword>
<keyword evidence="8" id="KW-0119">Carbohydrate metabolism</keyword>
<dbReference type="PANTHER" id="PTHR22789:SF8">
    <property type="entry name" value="L-RIBULOSE-5-PHOSPHATE 4-EPIMERASE SGBE"/>
    <property type="match status" value="1"/>
</dbReference>
<keyword evidence="5" id="KW-0479">Metal-binding</keyword>
<dbReference type="InterPro" id="IPR036409">
    <property type="entry name" value="Aldolase_II/adducin_N_sf"/>
</dbReference>
<feature type="domain" description="Class II aldolase/adducin N-terminal" evidence="9">
    <location>
        <begin position="8"/>
        <end position="196"/>
    </location>
</feature>
<dbReference type="InterPro" id="IPR001303">
    <property type="entry name" value="Aldolase_II/adducin_N"/>
</dbReference>
<evidence type="ECO:0000313" key="10">
    <source>
        <dbReference type="EMBL" id="GAK54223.1"/>
    </source>
</evidence>